<evidence type="ECO:0000313" key="1">
    <source>
        <dbReference type="EMBL" id="PZR05957.1"/>
    </source>
</evidence>
<evidence type="ECO:0000313" key="2">
    <source>
        <dbReference type="Proteomes" id="UP000249061"/>
    </source>
</evidence>
<evidence type="ECO:0008006" key="3">
    <source>
        <dbReference type="Google" id="ProtNLM"/>
    </source>
</evidence>
<dbReference type="AlphaFoldDB" id="A0A2W5SW74"/>
<gene>
    <name evidence="1" type="ORF">DI536_31345</name>
</gene>
<name>A0A2W5SW74_9BACT</name>
<dbReference type="InterPro" id="IPR036890">
    <property type="entry name" value="HATPase_C_sf"/>
</dbReference>
<proteinExistence type="predicted"/>
<accession>A0A2W5SW74</accession>
<dbReference type="Proteomes" id="UP000249061">
    <property type="component" value="Unassembled WGS sequence"/>
</dbReference>
<protein>
    <recommendedName>
        <fullName evidence="3">Histidine kinase/HSP90-like ATPase domain-containing protein</fullName>
    </recommendedName>
</protein>
<dbReference type="SUPFAM" id="SSF55874">
    <property type="entry name" value="ATPase domain of HSP90 chaperone/DNA topoisomerase II/histidine kinase"/>
    <property type="match status" value="1"/>
</dbReference>
<reference evidence="1 2" key="1">
    <citation type="submission" date="2017-08" db="EMBL/GenBank/DDBJ databases">
        <title>Infants hospitalized years apart are colonized by the same room-sourced microbial strains.</title>
        <authorList>
            <person name="Brooks B."/>
            <person name="Olm M.R."/>
            <person name="Firek B.A."/>
            <person name="Baker R."/>
            <person name="Thomas B.C."/>
            <person name="Morowitz M.J."/>
            <person name="Banfield J.F."/>
        </authorList>
    </citation>
    <scope>NUCLEOTIDE SEQUENCE [LARGE SCALE GENOMIC DNA]</scope>
    <source>
        <strain evidence="1">S2_003_000_R2_14</strain>
    </source>
</reference>
<dbReference type="EMBL" id="QFQP01000041">
    <property type="protein sequence ID" value="PZR05957.1"/>
    <property type="molecule type" value="Genomic_DNA"/>
</dbReference>
<comment type="caution">
    <text evidence="1">The sequence shown here is derived from an EMBL/GenBank/DDBJ whole genome shotgun (WGS) entry which is preliminary data.</text>
</comment>
<dbReference type="Gene3D" id="3.30.565.10">
    <property type="entry name" value="Histidine kinase-like ATPase, C-terminal domain"/>
    <property type="match status" value="1"/>
</dbReference>
<organism evidence="1 2">
    <name type="scientific">Archangium gephyra</name>
    <dbReference type="NCBI Taxonomy" id="48"/>
    <lineage>
        <taxon>Bacteria</taxon>
        <taxon>Pseudomonadati</taxon>
        <taxon>Myxococcota</taxon>
        <taxon>Myxococcia</taxon>
        <taxon>Myxococcales</taxon>
        <taxon>Cystobacterineae</taxon>
        <taxon>Archangiaceae</taxon>
        <taxon>Archangium</taxon>
    </lineage>
</organism>
<sequence length="218" mass="23108">MPDTLRDLIEPLMHDAIGIASARGVFRTLPAGVNAAAGSLDVIEVRELLSHLETSGRLFALPERGGPAELLREAITRVAPAKQKAPRFTVSVDRDVLVVHRATQAFINTFFSATDGMRLTAAVSALTGNVSMYAKQGHVTLRPTQAPHHWRFDVEAVDTGPGIPHLELALSGSSASSTGPGRGRIGSRALLDDLHLESAAGLGTRITGHRSARKTCAV</sequence>